<gene>
    <name evidence="2" type="ORF">CK936_26470</name>
</gene>
<protein>
    <submittedName>
        <fullName evidence="2">Uncharacterized protein</fullName>
    </submittedName>
</protein>
<organism evidence="2 3">
    <name type="scientific">Streptomyces albireticuli</name>
    <dbReference type="NCBI Taxonomy" id="1940"/>
    <lineage>
        <taxon>Bacteria</taxon>
        <taxon>Bacillati</taxon>
        <taxon>Actinomycetota</taxon>
        <taxon>Actinomycetes</taxon>
        <taxon>Kitasatosporales</taxon>
        <taxon>Streptomycetaceae</taxon>
        <taxon>Streptomyces</taxon>
    </lineage>
</organism>
<dbReference type="AlphaFoldDB" id="A0A2A2D3G1"/>
<accession>A0A2A2D3G1</accession>
<evidence type="ECO:0000313" key="2">
    <source>
        <dbReference type="EMBL" id="PAU45997.1"/>
    </source>
</evidence>
<dbReference type="Proteomes" id="UP000218944">
    <property type="component" value="Unassembled WGS sequence"/>
</dbReference>
<reference evidence="2 3" key="1">
    <citation type="submission" date="2017-08" db="EMBL/GenBank/DDBJ databases">
        <title>Genome sequence of Streptomyces albireticuli NRRL B-1670.</title>
        <authorList>
            <person name="Graham D.E."/>
            <person name="Mahan K.M."/>
            <person name="Klingeman D.M."/>
            <person name="Hettich R.L."/>
            <person name="Parry R.J."/>
            <person name="Spain J.C."/>
        </authorList>
    </citation>
    <scope>NUCLEOTIDE SEQUENCE [LARGE SCALE GENOMIC DNA]</scope>
    <source>
        <strain evidence="2 3">NRRL B-1670</strain>
    </source>
</reference>
<evidence type="ECO:0000313" key="3">
    <source>
        <dbReference type="Proteomes" id="UP000218944"/>
    </source>
</evidence>
<proteinExistence type="predicted"/>
<feature type="coiled-coil region" evidence="1">
    <location>
        <begin position="60"/>
        <end position="87"/>
    </location>
</feature>
<comment type="caution">
    <text evidence="2">The sequence shown here is derived from an EMBL/GenBank/DDBJ whole genome shotgun (WGS) entry which is preliminary data.</text>
</comment>
<evidence type="ECO:0000256" key="1">
    <source>
        <dbReference type="SAM" id="Coils"/>
    </source>
</evidence>
<keyword evidence="3" id="KW-1185">Reference proteome</keyword>
<dbReference type="EMBL" id="NSJV01000509">
    <property type="protein sequence ID" value="PAU45997.1"/>
    <property type="molecule type" value="Genomic_DNA"/>
</dbReference>
<sequence length="110" mass="12893">MARRALRVEALASAVLRHGGMSWDAMAGRREVTRQSLHRRLSARSDREAEAAQRYAGLHSSDFYERLERLESMIARLNEDFDEELAHAPAIWEARRKTPGWWWRAEEEDE</sequence>
<name>A0A2A2D3G1_9ACTN</name>
<keyword evidence="1" id="KW-0175">Coiled coil</keyword>